<organism evidence="1 2">
    <name type="scientific">Candidatus Olsenella pullistercoris</name>
    <dbReference type="NCBI Taxonomy" id="2838712"/>
    <lineage>
        <taxon>Bacteria</taxon>
        <taxon>Bacillati</taxon>
        <taxon>Actinomycetota</taxon>
        <taxon>Coriobacteriia</taxon>
        <taxon>Coriobacteriales</taxon>
        <taxon>Atopobiaceae</taxon>
        <taxon>Olsenella</taxon>
    </lineage>
</organism>
<protein>
    <recommendedName>
        <fullName evidence="3">DUF559 domain-containing protein</fullName>
    </recommendedName>
</protein>
<reference evidence="1" key="1">
    <citation type="journal article" date="2021" name="PeerJ">
        <title>Extensive microbial diversity within the chicken gut microbiome revealed by metagenomics and culture.</title>
        <authorList>
            <person name="Gilroy R."/>
            <person name="Ravi A."/>
            <person name="Getino M."/>
            <person name="Pursley I."/>
            <person name="Horton D.L."/>
            <person name="Alikhan N.F."/>
            <person name="Baker D."/>
            <person name="Gharbi K."/>
            <person name="Hall N."/>
            <person name="Watson M."/>
            <person name="Adriaenssens E.M."/>
            <person name="Foster-Nyarko E."/>
            <person name="Jarju S."/>
            <person name="Secka A."/>
            <person name="Antonio M."/>
            <person name="Oren A."/>
            <person name="Chaudhuri R.R."/>
            <person name="La Ragione R."/>
            <person name="Hildebrand F."/>
            <person name="Pallen M.J."/>
        </authorList>
    </citation>
    <scope>NUCLEOTIDE SEQUENCE</scope>
    <source>
        <strain evidence="1">ChiHjej12B11-14209</strain>
    </source>
</reference>
<dbReference type="Proteomes" id="UP000824062">
    <property type="component" value="Unassembled WGS sequence"/>
</dbReference>
<accession>A0A9D2EZ02</accession>
<dbReference type="AlphaFoldDB" id="A0A9D2EZ02"/>
<gene>
    <name evidence="1" type="ORF">IAA19_02450</name>
</gene>
<dbReference type="EMBL" id="DXBM01000024">
    <property type="protein sequence ID" value="HIZ45866.1"/>
    <property type="molecule type" value="Genomic_DNA"/>
</dbReference>
<evidence type="ECO:0000313" key="1">
    <source>
        <dbReference type="EMBL" id="HIZ45866.1"/>
    </source>
</evidence>
<evidence type="ECO:0008006" key="3">
    <source>
        <dbReference type="Google" id="ProtNLM"/>
    </source>
</evidence>
<name>A0A9D2EZ02_9ACTN</name>
<reference evidence="1" key="2">
    <citation type="submission" date="2021-04" db="EMBL/GenBank/DDBJ databases">
        <authorList>
            <person name="Gilroy R."/>
        </authorList>
    </citation>
    <scope>NUCLEOTIDE SEQUENCE</scope>
    <source>
        <strain evidence="1">ChiHjej12B11-14209</strain>
    </source>
</reference>
<evidence type="ECO:0000313" key="2">
    <source>
        <dbReference type="Proteomes" id="UP000824062"/>
    </source>
</evidence>
<sequence length="346" mass="38062">MSKMVDEELSALLDGAQRAGSCLVPGSERVRVALRRRLGEGGIVCPQRGMYARASWWEGLRPDARALAVMRALQTLHPDWVFCGVSAALAHGAGVSWRLLARTHVVAPRESWSVRSGAIAWHSVDCADGRTCQPVVRSGVRVTPLERTVLDCLRWLDFREGMVVADFAVARCAGGKEGLERYVRAHARACRGVDRALETLARADGRAESGGESIARAVMIEEGFMLPDLQAWVPDPLHAGRWFRVDFVWVRADGRVIVGECDGREKLVDPGLTRGRLPDEVLLDQRGREGLITAYDVSVVRFTYEEAAGVSELVRKLDLYGVPRLGSPLASTDGRSAIDWPSLLRR</sequence>
<proteinExistence type="predicted"/>
<comment type="caution">
    <text evidence="1">The sequence shown here is derived from an EMBL/GenBank/DDBJ whole genome shotgun (WGS) entry which is preliminary data.</text>
</comment>